<organism evidence="6 7">
    <name type="scientific">Candidatus Electrothrix marina</name>
    <dbReference type="NCBI Taxonomy" id="1859130"/>
    <lineage>
        <taxon>Bacteria</taxon>
        <taxon>Pseudomonadati</taxon>
        <taxon>Thermodesulfobacteriota</taxon>
        <taxon>Desulfobulbia</taxon>
        <taxon>Desulfobulbales</taxon>
        <taxon>Desulfobulbaceae</taxon>
        <taxon>Candidatus Electrothrix</taxon>
    </lineage>
</organism>
<evidence type="ECO:0000313" key="7">
    <source>
        <dbReference type="Proteomes" id="UP000288892"/>
    </source>
</evidence>
<keyword evidence="3" id="KW-0998">Cell outer membrane</keyword>
<dbReference type="PRINTS" id="PR01021">
    <property type="entry name" value="OMPADOMAIN"/>
</dbReference>
<dbReference type="Pfam" id="PF00691">
    <property type="entry name" value="OmpA"/>
    <property type="match status" value="1"/>
</dbReference>
<feature type="non-terminal residue" evidence="6">
    <location>
        <position position="1"/>
    </location>
</feature>
<evidence type="ECO:0000256" key="1">
    <source>
        <dbReference type="ARBA" id="ARBA00004442"/>
    </source>
</evidence>
<dbReference type="InterPro" id="IPR006664">
    <property type="entry name" value="OMP_bac"/>
</dbReference>
<dbReference type="GO" id="GO:0009279">
    <property type="term" value="C:cell outer membrane"/>
    <property type="evidence" value="ECO:0007669"/>
    <property type="project" value="UniProtKB-SubCell"/>
</dbReference>
<keyword evidence="2 4" id="KW-0472">Membrane</keyword>
<dbReference type="EMBL" id="MTKS01000463">
    <property type="protein sequence ID" value="RWX49683.1"/>
    <property type="molecule type" value="Genomic_DNA"/>
</dbReference>
<comment type="subcellular location">
    <subcellularLocation>
        <location evidence="1">Cell outer membrane</location>
    </subcellularLocation>
</comment>
<dbReference type="PANTHER" id="PTHR30329:SF21">
    <property type="entry name" value="LIPOPROTEIN YIAD-RELATED"/>
    <property type="match status" value="1"/>
</dbReference>
<feature type="domain" description="OmpA-like" evidence="5">
    <location>
        <begin position="108"/>
        <end position="229"/>
    </location>
</feature>
<dbReference type="SUPFAM" id="SSF103088">
    <property type="entry name" value="OmpA-like"/>
    <property type="match status" value="1"/>
</dbReference>
<dbReference type="PROSITE" id="PS51123">
    <property type="entry name" value="OMPA_2"/>
    <property type="match status" value="1"/>
</dbReference>
<dbReference type="AlphaFoldDB" id="A0A444J9D3"/>
<proteinExistence type="predicted"/>
<keyword evidence="7" id="KW-1185">Reference proteome</keyword>
<evidence type="ECO:0000256" key="4">
    <source>
        <dbReference type="PROSITE-ProRule" id="PRU00473"/>
    </source>
</evidence>
<evidence type="ECO:0000259" key="5">
    <source>
        <dbReference type="PROSITE" id="PS51123"/>
    </source>
</evidence>
<evidence type="ECO:0000256" key="2">
    <source>
        <dbReference type="ARBA" id="ARBA00023136"/>
    </source>
</evidence>
<dbReference type="Gene3D" id="3.30.1330.60">
    <property type="entry name" value="OmpA-like domain"/>
    <property type="match status" value="1"/>
</dbReference>
<dbReference type="Proteomes" id="UP000288892">
    <property type="component" value="Unassembled WGS sequence"/>
</dbReference>
<dbReference type="CDD" id="cd07185">
    <property type="entry name" value="OmpA_C-like"/>
    <property type="match status" value="1"/>
</dbReference>
<protein>
    <submittedName>
        <fullName evidence="6">Outer membrane protein OmpA</fullName>
    </submittedName>
</protein>
<name>A0A444J9D3_9BACT</name>
<evidence type="ECO:0000313" key="6">
    <source>
        <dbReference type="EMBL" id="RWX49683.1"/>
    </source>
</evidence>
<evidence type="ECO:0000256" key="3">
    <source>
        <dbReference type="ARBA" id="ARBA00023237"/>
    </source>
</evidence>
<reference evidence="6 7" key="1">
    <citation type="submission" date="2017-01" db="EMBL/GenBank/DDBJ databases">
        <title>The cable genome- insights into the physiology and evolution of filamentous bacteria capable of sulfide oxidation via long distance electron transfer.</title>
        <authorList>
            <person name="Schreiber L."/>
            <person name="Bjerg J.T."/>
            <person name="Boggild A."/>
            <person name="Van De Vossenberg J."/>
            <person name="Meysman F."/>
            <person name="Nielsen L.P."/>
            <person name="Schramm A."/>
            <person name="Kjeldsen K.U."/>
        </authorList>
    </citation>
    <scope>NUCLEOTIDE SEQUENCE [LARGE SCALE GENOMIC DNA]</scope>
    <source>
        <strain evidence="6">A5</strain>
    </source>
</reference>
<accession>A0A444J9D3</accession>
<sequence length="230" mass="25580">QAMLQGVQWASLLDNCEQWFGITQPGRQAQEKISDTIESAAATLVNVGDFTSSPVPDQNPYRLVKSSFLQELYTKGISGFTKSGTAAQGTDSLTASFPPLDTGAWERMREVGTLKIEPIIFQHGSADLDLFAEEVLKKVIARLKHYPHFRVVVKGHTGLRGDPAQNKALSQQRADSVAALLQKKFHLDPNRIRAVGYGADRPLQQLPGESKRAYEHRLLRVEIVLVREEF</sequence>
<dbReference type="PANTHER" id="PTHR30329">
    <property type="entry name" value="STATOR ELEMENT OF FLAGELLAR MOTOR COMPLEX"/>
    <property type="match status" value="1"/>
</dbReference>
<dbReference type="InterPro" id="IPR006665">
    <property type="entry name" value="OmpA-like"/>
</dbReference>
<comment type="caution">
    <text evidence="6">The sequence shown here is derived from an EMBL/GenBank/DDBJ whole genome shotgun (WGS) entry which is preliminary data.</text>
</comment>
<dbReference type="InterPro" id="IPR050330">
    <property type="entry name" value="Bact_OuterMem_StrucFunc"/>
</dbReference>
<dbReference type="InterPro" id="IPR036737">
    <property type="entry name" value="OmpA-like_sf"/>
</dbReference>
<gene>
    <name evidence="6" type="ORF">VU01_14632</name>
</gene>